<protein>
    <recommendedName>
        <fullName evidence="1">Tip attachment protein J domain-containing protein</fullName>
    </recommendedName>
</protein>
<evidence type="ECO:0000259" key="1">
    <source>
        <dbReference type="Pfam" id="PF13550"/>
    </source>
</evidence>
<dbReference type="InterPro" id="IPR032876">
    <property type="entry name" value="J_dom"/>
</dbReference>
<reference evidence="2" key="1">
    <citation type="submission" date="2018-06" db="EMBL/GenBank/DDBJ databases">
        <authorList>
            <person name="Zhirakovskaya E."/>
        </authorList>
    </citation>
    <scope>NUCLEOTIDE SEQUENCE</scope>
</reference>
<proteinExistence type="predicted"/>
<dbReference type="AlphaFoldDB" id="A0A3B1BYZ2"/>
<name>A0A3B1BYZ2_9ZZZZ</name>
<evidence type="ECO:0000313" key="2">
    <source>
        <dbReference type="EMBL" id="VAX17054.1"/>
    </source>
</evidence>
<organism evidence="2">
    <name type="scientific">hydrothermal vent metagenome</name>
    <dbReference type="NCBI Taxonomy" id="652676"/>
    <lineage>
        <taxon>unclassified sequences</taxon>
        <taxon>metagenomes</taxon>
        <taxon>ecological metagenomes</taxon>
    </lineage>
</organism>
<dbReference type="Pfam" id="PF13550">
    <property type="entry name" value="Phage-tail_3"/>
    <property type="match status" value="1"/>
</dbReference>
<feature type="domain" description="Tip attachment protein J" evidence="1">
    <location>
        <begin position="705"/>
        <end position="836"/>
    </location>
</feature>
<accession>A0A3B1BYZ2</accession>
<dbReference type="EMBL" id="UOGA01000084">
    <property type="protein sequence ID" value="VAX17054.1"/>
    <property type="molecule type" value="Genomic_DNA"/>
</dbReference>
<sequence length="883" mass="95012">MKTFSTAMDTALLVSVNNPVWLLKLDLKSGDASTTLYLSDQKISLWGQSWSPVVMEWGGVDRFFDPAESEIKVSDMTVKLDNRANALGAGMSNISWYFRKYDLADSVATLYLWLNGAGLTEPAGASLNDLIKVLEGTPELSSDITPSACSLDIVNREAEYDDERCSWGDLLLGQYTLNQWGSAPTGLIGKWKPAVFGNDALTEGVALIGPIRIGKVEGPDALFDASYGADNVVISYPAGGEYNSSTPVAAPCDIYVGDWRLPVKKQPTQNINGHWVYTINAPSLYIPFYIPAPLKGATPIFVPSAAMIWPRSDESKKGPYAKSEPPRGAPYQFYHGVADTGNWRDGYRPGRSGSSIKNVYVDGVEVADPDMLKDDGFGIVWLRADRDAVSGTPGNPETARIKWTGVDTNFTTGDTWLRADQLTARYPRGYNANSNPCILGDFAVPASGGGAPAASKLGLKKSPWYPPLGARMASVRFVLKYTGVDISSGTFHLKIFDREYTFDSSELSDGSAIAASGWDVSINQKGAQFEIWPNNNGHPYTATSPDPRYWDIYELSKDVTTDAVDHVASFTGFSDSFSAWFTGTVWPSANSIIVLGVELEILFEPVQSAIKGPSVTALIGGTAVKAGEIMASLIPAGEQGAGFTDSTLPDLKYRIDSQISICRFVKTVARESNTELVKNFSSGKYDLVKRSSSRDNVNIPPPTGGAANISQDDLLADEEGLAMIRRSRSAPEGVINEVTVNYIDGQGKKKSLTLTSQGSVDVYGARRYSADMGAGVTEQAAEDRALDILNANAEVNDYYSLTFPLGAKLAIEPNDILNVTADMDGLSSTMMRVVSVEIEPGSMGEGSLASITVNALRYSTVRRGFGQTSLGSGPFGAGQLTEN</sequence>
<gene>
    <name evidence="2" type="ORF">MNBD_NITROSPINAE04-864</name>
</gene>